<dbReference type="EMBL" id="SADV01000034">
    <property type="protein sequence ID" value="TQR27704.1"/>
    <property type="molecule type" value="Genomic_DNA"/>
</dbReference>
<dbReference type="Pfam" id="PF14567">
    <property type="entry name" value="SUKH_5"/>
    <property type="match status" value="1"/>
</dbReference>
<dbReference type="AlphaFoldDB" id="A0A544U830"/>
<comment type="caution">
    <text evidence="2">The sequence shown here is derived from an EMBL/GenBank/DDBJ whole genome shotgun (WGS) entry which is preliminary data.</text>
</comment>
<name>A0A544U830_LYSSH</name>
<dbReference type="Proteomes" id="UP000317944">
    <property type="component" value="Unassembled WGS sequence"/>
</dbReference>
<dbReference type="SUPFAM" id="SSF160631">
    <property type="entry name" value="SMI1/KNR4-like"/>
    <property type="match status" value="1"/>
</dbReference>
<protein>
    <submittedName>
        <fullName evidence="2">SMI1/KNR4 family protein</fullName>
    </submittedName>
</protein>
<evidence type="ECO:0000313" key="2">
    <source>
        <dbReference type="EMBL" id="TQR27704.1"/>
    </source>
</evidence>
<dbReference type="OrthoDB" id="5880263at2"/>
<evidence type="ECO:0000313" key="3">
    <source>
        <dbReference type="Proteomes" id="UP000317944"/>
    </source>
</evidence>
<organism evidence="2 3">
    <name type="scientific">Lysinibacillus sphaericus</name>
    <name type="common">Bacillus sphaericus</name>
    <dbReference type="NCBI Taxonomy" id="1421"/>
    <lineage>
        <taxon>Bacteria</taxon>
        <taxon>Bacillati</taxon>
        <taxon>Bacillota</taxon>
        <taxon>Bacilli</taxon>
        <taxon>Bacillales</taxon>
        <taxon>Bacillaceae</taxon>
        <taxon>Lysinibacillus</taxon>
    </lineage>
</organism>
<accession>A0A544U830</accession>
<sequence length="142" mass="16923">MKLYKLKINKLINQYDQRKNFFGSINYDEIEKTEKLLGVTFPESYKWFLAEYGGGGNGFEFSDCEMMLSYKQRFSSMPIGFVMIYWCDEYGYCLDTSKLKDGECPIMNWSPFESAIYLSKPNFYEFFLDEIENAIDNEFWDE</sequence>
<dbReference type="Gene3D" id="3.40.1580.10">
    <property type="entry name" value="SMI1/KNR4-like"/>
    <property type="match status" value="1"/>
</dbReference>
<feature type="domain" description="Knr4/Smi1-like" evidence="1">
    <location>
        <begin position="24"/>
        <end position="129"/>
    </location>
</feature>
<dbReference type="InterPro" id="IPR037883">
    <property type="entry name" value="Knr4/Smi1-like_sf"/>
</dbReference>
<dbReference type="InterPro" id="IPR018958">
    <property type="entry name" value="Knr4/Smi1-like_dom"/>
</dbReference>
<gene>
    <name evidence="2" type="ORF">C7Y47_22840</name>
</gene>
<reference evidence="2 3" key="1">
    <citation type="submission" date="2018-03" db="EMBL/GenBank/DDBJ databases">
        <title>Aerobic endospore-forming bacteria genome sequencing and assembly.</title>
        <authorList>
            <person name="Cavalcante D.A."/>
            <person name="Driks A."/>
            <person name="Putonti C."/>
            <person name="De-Souza M.T."/>
        </authorList>
    </citation>
    <scope>NUCLEOTIDE SEQUENCE [LARGE SCALE GENOMIC DNA]</scope>
    <source>
        <strain evidence="2 3">SDF0037</strain>
    </source>
</reference>
<proteinExistence type="predicted"/>
<evidence type="ECO:0000259" key="1">
    <source>
        <dbReference type="SMART" id="SM00860"/>
    </source>
</evidence>
<dbReference type="SMART" id="SM00860">
    <property type="entry name" value="SMI1_KNR4"/>
    <property type="match status" value="1"/>
</dbReference>